<protein>
    <recommendedName>
        <fullName evidence="7">Leucine-rich repeat-containing N-terminal plant-type domain-containing protein</fullName>
    </recommendedName>
</protein>
<evidence type="ECO:0000313" key="8">
    <source>
        <dbReference type="EMBL" id="KAK4482787.1"/>
    </source>
</evidence>
<sequence length="357" mass="40510">MKASQFFILFLSLLSFLSAEKCHPYDKKALLKIKNDINNPYDIITWDPKTDCCEDWPAVQCDPKTNRITQLNIHNADIKRPIPASIAELPYLEGLSFRTCNLTGHITQGIAKLSNLKSIDLRQNHLTGPVPSFLGQLNNLEYIGFRKRWLMLILTTLMPQETGDISFVFGMKSLNYIDLSRNMLQFDFSKVVEFTTTLAHLDLNHNSIYGSIPQALAKTIKSTSSFSGSTRVYKAPSSILRQFFIHLKDDEIKDGLEHIAPENHLIDREMQGRVNSIQFQLSSNSMRIRRREAISGAFTAWSASRFQPRGGLTQKKEQESRIQASASPRHREVISRGRELVAESCSNSLPQPRGLEL</sequence>
<keyword evidence="9" id="KW-1185">Reference proteome</keyword>
<evidence type="ECO:0000256" key="2">
    <source>
        <dbReference type="ARBA" id="ARBA00022614"/>
    </source>
</evidence>
<dbReference type="Pfam" id="PF08263">
    <property type="entry name" value="LRRNT_2"/>
    <property type="match status" value="1"/>
</dbReference>
<dbReference type="SUPFAM" id="SSF52058">
    <property type="entry name" value="L domain-like"/>
    <property type="match status" value="1"/>
</dbReference>
<dbReference type="EMBL" id="JAYDYQ010002534">
    <property type="protein sequence ID" value="KAK4482787.1"/>
    <property type="molecule type" value="Genomic_DNA"/>
</dbReference>
<dbReference type="PANTHER" id="PTHR48059">
    <property type="entry name" value="POLYGALACTURONASE INHIBITOR 1"/>
    <property type="match status" value="1"/>
</dbReference>
<accession>A0ABR0D0I1</accession>
<gene>
    <name evidence="8" type="ORF">RD792_009957</name>
</gene>
<evidence type="ECO:0000313" key="9">
    <source>
        <dbReference type="Proteomes" id="UP001291926"/>
    </source>
</evidence>
<comment type="caution">
    <text evidence="8">The sequence shown here is derived from an EMBL/GenBank/DDBJ whole genome shotgun (WGS) entry which is preliminary data.</text>
</comment>
<dbReference type="Gene3D" id="3.80.10.10">
    <property type="entry name" value="Ribonuclease Inhibitor"/>
    <property type="match status" value="1"/>
</dbReference>
<name>A0ABR0D0I1_9LAMI</name>
<evidence type="ECO:0000256" key="5">
    <source>
        <dbReference type="SAM" id="MobiDB-lite"/>
    </source>
</evidence>
<keyword evidence="6" id="KW-0732">Signal</keyword>
<organism evidence="8 9">
    <name type="scientific">Penstemon davidsonii</name>
    <dbReference type="NCBI Taxonomy" id="160366"/>
    <lineage>
        <taxon>Eukaryota</taxon>
        <taxon>Viridiplantae</taxon>
        <taxon>Streptophyta</taxon>
        <taxon>Embryophyta</taxon>
        <taxon>Tracheophyta</taxon>
        <taxon>Spermatophyta</taxon>
        <taxon>Magnoliopsida</taxon>
        <taxon>eudicotyledons</taxon>
        <taxon>Gunneridae</taxon>
        <taxon>Pentapetalae</taxon>
        <taxon>asterids</taxon>
        <taxon>lamiids</taxon>
        <taxon>Lamiales</taxon>
        <taxon>Plantaginaceae</taxon>
        <taxon>Cheloneae</taxon>
        <taxon>Penstemon</taxon>
    </lineage>
</organism>
<feature type="signal peptide" evidence="6">
    <location>
        <begin position="1"/>
        <end position="19"/>
    </location>
</feature>
<dbReference type="InterPro" id="IPR032675">
    <property type="entry name" value="LRR_dom_sf"/>
</dbReference>
<comment type="similarity">
    <text evidence="4">Belongs to the polygalacturonase-inhibiting protein family.</text>
</comment>
<keyword evidence="3" id="KW-0677">Repeat</keyword>
<evidence type="ECO:0000256" key="3">
    <source>
        <dbReference type="ARBA" id="ARBA00022737"/>
    </source>
</evidence>
<proteinExistence type="inferred from homology"/>
<evidence type="ECO:0000256" key="1">
    <source>
        <dbReference type="ARBA" id="ARBA00004196"/>
    </source>
</evidence>
<dbReference type="Pfam" id="PF00560">
    <property type="entry name" value="LRR_1"/>
    <property type="match status" value="2"/>
</dbReference>
<keyword evidence="2" id="KW-0433">Leucine-rich repeat</keyword>
<dbReference type="InterPro" id="IPR013210">
    <property type="entry name" value="LRR_N_plant-typ"/>
</dbReference>
<feature type="domain" description="Leucine-rich repeat-containing N-terminal plant-type" evidence="7">
    <location>
        <begin position="24"/>
        <end position="62"/>
    </location>
</feature>
<dbReference type="PANTHER" id="PTHR48059:SF4">
    <property type="entry name" value="POLYGALACTURONASE INHIBITOR 1-RELATED"/>
    <property type="match status" value="1"/>
</dbReference>
<evidence type="ECO:0000259" key="7">
    <source>
        <dbReference type="Pfam" id="PF08263"/>
    </source>
</evidence>
<reference evidence="8 9" key="1">
    <citation type="journal article" date="2023" name="bioRxiv">
        <title>Genome report: Whole genome sequence and annotation of Penstemon davidsonii.</title>
        <authorList>
            <person name="Ostevik K.L."/>
            <person name="Alabady M."/>
            <person name="Zhang M."/>
            <person name="Rausher M.D."/>
        </authorList>
    </citation>
    <scope>NUCLEOTIDE SEQUENCE [LARGE SCALE GENOMIC DNA]</scope>
    <source>
        <strain evidence="8">DNT005</strain>
        <tissue evidence="8">Whole leaf</tissue>
    </source>
</reference>
<comment type="subcellular location">
    <subcellularLocation>
        <location evidence="1">Cell envelope</location>
    </subcellularLocation>
</comment>
<dbReference type="InterPro" id="IPR051848">
    <property type="entry name" value="PGIP"/>
</dbReference>
<evidence type="ECO:0000256" key="6">
    <source>
        <dbReference type="SAM" id="SignalP"/>
    </source>
</evidence>
<feature type="chain" id="PRO_5046852280" description="Leucine-rich repeat-containing N-terminal plant-type domain-containing protein" evidence="6">
    <location>
        <begin position="20"/>
        <end position="357"/>
    </location>
</feature>
<feature type="region of interest" description="Disordered" evidence="5">
    <location>
        <begin position="309"/>
        <end position="336"/>
    </location>
</feature>
<dbReference type="InterPro" id="IPR001611">
    <property type="entry name" value="Leu-rich_rpt"/>
</dbReference>
<evidence type="ECO:0000256" key="4">
    <source>
        <dbReference type="ARBA" id="ARBA00038043"/>
    </source>
</evidence>
<dbReference type="Proteomes" id="UP001291926">
    <property type="component" value="Unassembled WGS sequence"/>
</dbReference>